<dbReference type="Pfam" id="PF00999">
    <property type="entry name" value="Na_H_Exchanger"/>
    <property type="match status" value="1"/>
</dbReference>
<feature type="transmembrane region" description="Helical" evidence="8">
    <location>
        <begin position="396"/>
        <end position="414"/>
    </location>
</feature>
<evidence type="ECO:0000256" key="2">
    <source>
        <dbReference type="ARBA" id="ARBA00022448"/>
    </source>
</evidence>
<feature type="domain" description="Cation/H+ exchanger transmembrane" evidence="9">
    <location>
        <begin position="15"/>
        <end position="419"/>
    </location>
</feature>
<dbReference type="GO" id="GO:0005886">
    <property type="term" value="C:plasma membrane"/>
    <property type="evidence" value="ECO:0007669"/>
    <property type="project" value="UniProtKB-SubCell"/>
</dbReference>
<keyword evidence="6" id="KW-0406">Ion transport</keyword>
<keyword evidence="3" id="KW-0050">Antiport</keyword>
<protein>
    <submittedName>
        <fullName evidence="10">Sodium:proton antiporter</fullName>
    </submittedName>
</protein>
<evidence type="ECO:0000256" key="6">
    <source>
        <dbReference type="ARBA" id="ARBA00023065"/>
    </source>
</evidence>
<feature type="transmembrane region" description="Helical" evidence="8">
    <location>
        <begin position="365"/>
        <end position="384"/>
    </location>
</feature>
<dbReference type="Proteomes" id="UP000031202">
    <property type="component" value="Unassembled WGS sequence"/>
</dbReference>
<evidence type="ECO:0000256" key="8">
    <source>
        <dbReference type="SAM" id="Phobius"/>
    </source>
</evidence>
<evidence type="ECO:0000256" key="5">
    <source>
        <dbReference type="ARBA" id="ARBA00022989"/>
    </source>
</evidence>
<keyword evidence="2" id="KW-0813">Transport</keyword>
<keyword evidence="4 8" id="KW-0812">Transmembrane</keyword>
<dbReference type="GO" id="GO:1902600">
    <property type="term" value="P:proton transmembrane transport"/>
    <property type="evidence" value="ECO:0007669"/>
    <property type="project" value="InterPro"/>
</dbReference>
<evidence type="ECO:0000256" key="7">
    <source>
        <dbReference type="ARBA" id="ARBA00023136"/>
    </source>
</evidence>
<dbReference type="EMBL" id="JWSZ01000013">
    <property type="protein sequence ID" value="KIC57038.1"/>
    <property type="molecule type" value="Genomic_DNA"/>
</dbReference>
<gene>
    <name evidence="10" type="ORF">RM52_11145</name>
</gene>
<dbReference type="PANTHER" id="PTHR32507:SF8">
    <property type="entry name" value="CNH1P"/>
    <property type="match status" value="1"/>
</dbReference>
<evidence type="ECO:0000256" key="1">
    <source>
        <dbReference type="ARBA" id="ARBA00004651"/>
    </source>
</evidence>
<dbReference type="PANTHER" id="PTHR32507">
    <property type="entry name" value="NA(+)/H(+) ANTIPORTER 1"/>
    <property type="match status" value="1"/>
</dbReference>
<feature type="transmembrane region" description="Helical" evidence="8">
    <location>
        <begin position="305"/>
        <end position="327"/>
    </location>
</feature>
<feature type="transmembrane region" description="Helical" evidence="8">
    <location>
        <begin position="203"/>
        <end position="232"/>
    </location>
</feature>
<keyword evidence="5 8" id="KW-1133">Transmembrane helix</keyword>
<comment type="caution">
    <text evidence="10">The sequence shown here is derived from an EMBL/GenBank/DDBJ whole genome shotgun (WGS) entry which is preliminary data.</text>
</comment>
<organism evidence="10 11">
    <name type="scientific">Microbacterium hominis</name>
    <dbReference type="NCBI Taxonomy" id="162426"/>
    <lineage>
        <taxon>Bacteria</taxon>
        <taxon>Bacillati</taxon>
        <taxon>Actinomycetota</taxon>
        <taxon>Actinomycetes</taxon>
        <taxon>Micrococcales</taxon>
        <taxon>Microbacteriaceae</taxon>
        <taxon>Microbacterium</taxon>
    </lineage>
</organism>
<evidence type="ECO:0000313" key="11">
    <source>
        <dbReference type="Proteomes" id="UP000031202"/>
    </source>
</evidence>
<name>A0A0B4DRY5_9MICO</name>
<dbReference type="AlphaFoldDB" id="A0A0B4DRY5"/>
<feature type="transmembrane region" description="Helical" evidence="8">
    <location>
        <begin position="29"/>
        <end position="49"/>
    </location>
</feature>
<comment type="subcellular location">
    <subcellularLocation>
        <location evidence="1">Cell membrane</location>
        <topology evidence="1">Multi-pass membrane protein</topology>
    </subcellularLocation>
</comment>
<feature type="transmembrane region" description="Helical" evidence="8">
    <location>
        <begin position="117"/>
        <end position="140"/>
    </location>
</feature>
<evidence type="ECO:0000259" key="9">
    <source>
        <dbReference type="Pfam" id="PF00999"/>
    </source>
</evidence>
<dbReference type="RefSeq" id="WP_039416211.1">
    <property type="nucleotide sequence ID" value="NZ_JWSZ01000013.1"/>
</dbReference>
<keyword evidence="7 8" id="KW-0472">Membrane</keyword>
<feature type="transmembrane region" description="Helical" evidence="8">
    <location>
        <begin position="161"/>
        <end position="183"/>
    </location>
</feature>
<dbReference type="GO" id="GO:0015297">
    <property type="term" value="F:antiporter activity"/>
    <property type="evidence" value="ECO:0007669"/>
    <property type="project" value="UniProtKB-KW"/>
</dbReference>
<feature type="transmembrane region" description="Helical" evidence="8">
    <location>
        <begin position="91"/>
        <end position="111"/>
    </location>
</feature>
<reference evidence="10 11" key="1">
    <citation type="submission" date="2014-12" db="EMBL/GenBank/DDBJ databases">
        <title>Genome sequencing of Microbacterium hominis TPW29.</title>
        <authorList>
            <person name="Tan P.W."/>
            <person name="Chan K.-G."/>
        </authorList>
    </citation>
    <scope>NUCLEOTIDE SEQUENCE [LARGE SCALE GENOMIC DNA]</scope>
    <source>
        <strain evidence="10 11">TPW29</strain>
    </source>
</reference>
<accession>A0A0B4DRY5</accession>
<sequence>MPLIFLLGFVVIGLWSVVAHRFERTGVAGPAVLALAGAVLVLIDVTGFSDAVGSDAAERVVELILAVLLFVDACEVSGGVFGGEGRTIARLVLVALPLSILAVVVSGMFLLPHLSVFILIVVACVIMPTDFAPAATLLRSPRIPARVRQILNVESGYNDGLVSPVFAMALAAAIAWPTILAAVNSDTLSPENESQLEERLGEFFEAFFGAVPATAIAIVVGAVIGGVFGVCVRWASRRGWADAPGIRYVMLLVPLIAFGVATLSSVSANGFVAAFVAGIVYRIARTKRTDERTIPHPEILLVEEAGTLAANIVWFVLGAMTTVVIINGVDWRLLVLVVLALTLFRIVPVYLSMLGSPVPWGSRTLIGVVGPRGTATIVFGLLAFNKLPDAEAYDVLAIMVFTVVGSILLHGIAVPQFVNRRMPVLAPPAKAPASADH</sequence>
<evidence type="ECO:0000313" key="10">
    <source>
        <dbReference type="EMBL" id="KIC57038.1"/>
    </source>
</evidence>
<evidence type="ECO:0000256" key="4">
    <source>
        <dbReference type="ARBA" id="ARBA00022692"/>
    </source>
</evidence>
<dbReference type="InterPro" id="IPR006153">
    <property type="entry name" value="Cation/H_exchanger_TM"/>
</dbReference>
<feature type="transmembrane region" description="Helical" evidence="8">
    <location>
        <begin position="244"/>
        <end position="261"/>
    </location>
</feature>
<feature type="transmembrane region" description="Helical" evidence="8">
    <location>
        <begin position="333"/>
        <end position="353"/>
    </location>
</feature>
<proteinExistence type="predicted"/>
<evidence type="ECO:0000256" key="3">
    <source>
        <dbReference type="ARBA" id="ARBA00022449"/>
    </source>
</evidence>